<proteinExistence type="inferred from homology"/>
<evidence type="ECO:0000256" key="1">
    <source>
        <dbReference type="ARBA" id="ARBA00001938"/>
    </source>
</evidence>
<keyword evidence="15" id="KW-1185">Reference proteome</keyword>
<reference evidence="14 15" key="1">
    <citation type="submission" date="2018-01" db="EMBL/GenBank/DDBJ databases">
        <title>The draft genome sequence of Cohaesibacter sp. H1304.</title>
        <authorList>
            <person name="Wang N.-N."/>
            <person name="Du Z.-J."/>
        </authorList>
    </citation>
    <scope>NUCLEOTIDE SEQUENCE [LARGE SCALE GENOMIC DNA]</scope>
    <source>
        <strain evidence="14 15">H1304</strain>
    </source>
</reference>
<evidence type="ECO:0000259" key="12">
    <source>
        <dbReference type="PROSITE" id="PS50968"/>
    </source>
</evidence>
<feature type="domain" description="Peripheral subunit-binding (PSBD)" evidence="13">
    <location>
        <begin position="153"/>
        <end position="190"/>
    </location>
</feature>
<comment type="subunit">
    <text evidence="5">Forms a 24-polypeptide structural core with octahedral symmetry. Part of the 2-oxoglutarate dehydrogenase (OGDH) complex composed of E1 (2-oxoglutarate dehydrogenase), E2 (dihydrolipoamide succinyltransferase) and E3 (dihydrolipoamide dehydrogenase); the complex contains multiple copies of the three enzymatic components (E1, E2 and E3).</text>
</comment>
<dbReference type="RefSeq" id="WP_101535328.1">
    <property type="nucleotide sequence ID" value="NZ_PKUQ01000047.1"/>
</dbReference>
<evidence type="ECO:0000256" key="10">
    <source>
        <dbReference type="RuleBase" id="RU003423"/>
    </source>
</evidence>
<evidence type="ECO:0000256" key="2">
    <source>
        <dbReference type="ARBA" id="ARBA00004052"/>
    </source>
</evidence>
<dbReference type="PANTHER" id="PTHR43178:SF5">
    <property type="entry name" value="LIPOAMIDE ACYLTRANSFERASE COMPONENT OF BRANCHED-CHAIN ALPHA-KETO ACID DEHYDROGENASE COMPLEX, MITOCHONDRIAL"/>
    <property type="match status" value="1"/>
</dbReference>
<feature type="domain" description="Lipoyl-binding" evidence="12">
    <location>
        <begin position="3"/>
        <end position="78"/>
    </location>
</feature>
<dbReference type="GO" id="GO:0004149">
    <property type="term" value="F:dihydrolipoyllysine-residue succinyltransferase activity"/>
    <property type="evidence" value="ECO:0007669"/>
    <property type="project" value="UniProtKB-EC"/>
</dbReference>
<sequence length="440" mass="46926">MARHTIKMPDVGEGITEAEIVEWTVAVGDFVKEDDILAAVMTDKATVEIPSPVTGTISALNGDLGAMTPVGSVIIELEVDGDGNSVDVEEAAADVPVPENPSVVEDSKPSVRDADPKEPLQAAAMEAMTPVAAPLPTRVVVPSAPRAVGEKPLASPSVRRRAMDAGVRLAYVAGSGPAGRITHSDLDAYLDGGNAVTPQLSVAIDPIKTGVEEWKVIGLRRKIAERMQDAKSRIPHITYVEEVDVSELEKLRKHMNDADKAGQVKLTILPFVMRAMVLAAREVPKISAHFDDEQNVVKQYEAVHIGMATQTDSGLMVPVVHHAEARGVRALAEEISRLAGIARDGSITREELTGSTITLSSLGAMGGIVSTPVINSPEVAIVGVNKIAVRPVYLDGAFVPRQIMNLSSSFDHRIIDGWDAAVFIQKIKSLLEHPALLFVE</sequence>
<dbReference type="InterPro" id="IPR003016">
    <property type="entry name" value="2-oxoA_DH_lipoyl-BS"/>
</dbReference>
<dbReference type="SUPFAM" id="SSF51230">
    <property type="entry name" value="Single hybrid motif"/>
    <property type="match status" value="1"/>
</dbReference>
<dbReference type="FunFam" id="3.30.559.10:FF:000007">
    <property type="entry name" value="Dihydrolipoamide acetyltransferase component of pyruvate dehydrogenase complex"/>
    <property type="match status" value="1"/>
</dbReference>
<dbReference type="InterPro" id="IPR004167">
    <property type="entry name" value="PSBD"/>
</dbReference>
<dbReference type="CDD" id="cd06849">
    <property type="entry name" value="lipoyl_domain"/>
    <property type="match status" value="1"/>
</dbReference>
<evidence type="ECO:0000256" key="5">
    <source>
        <dbReference type="ARBA" id="ARBA00011666"/>
    </source>
</evidence>
<name>A0A2N5XM61_9HYPH</name>
<dbReference type="Gene3D" id="4.10.320.10">
    <property type="entry name" value="E3-binding domain"/>
    <property type="match status" value="1"/>
</dbReference>
<dbReference type="Pfam" id="PF00198">
    <property type="entry name" value="2-oxoacid_dh"/>
    <property type="match status" value="1"/>
</dbReference>
<evidence type="ECO:0000256" key="11">
    <source>
        <dbReference type="SAM" id="MobiDB-lite"/>
    </source>
</evidence>
<dbReference type="GO" id="GO:0016407">
    <property type="term" value="F:acetyltransferase activity"/>
    <property type="evidence" value="ECO:0007669"/>
    <property type="project" value="TreeGrafter"/>
</dbReference>
<dbReference type="GO" id="GO:0031405">
    <property type="term" value="F:lipoic acid binding"/>
    <property type="evidence" value="ECO:0007669"/>
    <property type="project" value="TreeGrafter"/>
</dbReference>
<dbReference type="PANTHER" id="PTHR43178">
    <property type="entry name" value="DIHYDROLIPOAMIDE ACETYLTRANSFERASE COMPONENT OF PYRUVATE DEHYDROGENASE COMPLEX"/>
    <property type="match status" value="1"/>
</dbReference>
<evidence type="ECO:0000256" key="9">
    <source>
        <dbReference type="ARBA" id="ARBA00052761"/>
    </source>
</evidence>
<dbReference type="EC" id="2.3.1.-" evidence="10"/>
<feature type="compositionally biased region" description="Basic and acidic residues" evidence="11">
    <location>
        <begin position="105"/>
        <end position="115"/>
    </location>
</feature>
<dbReference type="Proteomes" id="UP000234881">
    <property type="component" value="Unassembled WGS sequence"/>
</dbReference>
<dbReference type="GO" id="GO:0005737">
    <property type="term" value="C:cytoplasm"/>
    <property type="evidence" value="ECO:0007669"/>
    <property type="project" value="TreeGrafter"/>
</dbReference>
<accession>A0A2N5XM61</accession>
<evidence type="ECO:0000256" key="8">
    <source>
        <dbReference type="ARBA" id="ARBA00023315"/>
    </source>
</evidence>
<keyword evidence="8 10" id="KW-0012">Acyltransferase</keyword>
<dbReference type="AlphaFoldDB" id="A0A2N5XM61"/>
<evidence type="ECO:0000256" key="7">
    <source>
        <dbReference type="ARBA" id="ARBA00022823"/>
    </source>
</evidence>
<dbReference type="Pfam" id="PF02817">
    <property type="entry name" value="E3_binding"/>
    <property type="match status" value="1"/>
</dbReference>
<comment type="cofactor">
    <cofactor evidence="1 10">
        <name>(R)-lipoate</name>
        <dbReference type="ChEBI" id="CHEBI:83088"/>
    </cofactor>
</comment>
<comment type="pathway">
    <text evidence="3">Amino-acid degradation; L-lysine degradation via saccharopine pathway; glutaryl-CoA from L-lysine: step 6/6.</text>
</comment>
<dbReference type="Gene3D" id="3.30.559.10">
    <property type="entry name" value="Chloramphenicol acetyltransferase-like domain"/>
    <property type="match status" value="1"/>
</dbReference>
<comment type="function">
    <text evidence="2">E2 component of the 2-oxoglutarate dehydrogenase (OGDH) complex which catalyzes the second step in the conversion of 2-oxoglutarate to succinyl-CoA and CO(2).</text>
</comment>
<evidence type="ECO:0000259" key="13">
    <source>
        <dbReference type="PROSITE" id="PS51826"/>
    </source>
</evidence>
<dbReference type="InterPro" id="IPR001078">
    <property type="entry name" value="2-oxoacid_DH_actylTfrase"/>
</dbReference>
<dbReference type="EMBL" id="PKUQ01000047">
    <property type="protein sequence ID" value="PLW75626.1"/>
    <property type="molecule type" value="Genomic_DNA"/>
</dbReference>
<dbReference type="PROSITE" id="PS50968">
    <property type="entry name" value="BIOTINYL_LIPOYL"/>
    <property type="match status" value="1"/>
</dbReference>
<evidence type="ECO:0000256" key="4">
    <source>
        <dbReference type="ARBA" id="ARBA00007317"/>
    </source>
</evidence>
<comment type="catalytic activity">
    <reaction evidence="9">
        <text>N(6)-[(R)-dihydrolipoyl]-L-lysyl-[protein] + succinyl-CoA = N(6)-[(R)-S(8)-succinyldihydrolipoyl]-L-lysyl-[protein] + CoA</text>
        <dbReference type="Rhea" id="RHEA:15213"/>
        <dbReference type="Rhea" id="RHEA-COMP:10475"/>
        <dbReference type="Rhea" id="RHEA-COMP:20092"/>
        <dbReference type="ChEBI" id="CHEBI:57287"/>
        <dbReference type="ChEBI" id="CHEBI:57292"/>
        <dbReference type="ChEBI" id="CHEBI:83100"/>
        <dbReference type="ChEBI" id="CHEBI:83120"/>
        <dbReference type="EC" id="2.3.1.61"/>
    </reaction>
</comment>
<dbReference type="PROSITE" id="PS00189">
    <property type="entry name" value="LIPOYL"/>
    <property type="match status" value="1"/>
</dbReference>
<dbReference type="PROSITE" id="PS51826">
    <property type="entry name" value="PSBD"/>
    <property type="match status" value="1"/>
</dbReference>
<comment type="similarity">
    <text evidence="4 10">Belongs to the 2-oxoacid dehydrogenase family.</text>
</comment>
<dbReference type="InterPro" id="IPR011053">
    <property type="entry name" value="Single_hybrid_motif"/>
</dbReference>
<keyword evidence="6 10" id="KW-0808">Transferase</keyword>
<dbReference type="InterPro" id="IPR023213">
    <property type="entry name" value="CAT-like_dom_sf"/>
</dbReference>
<dbReference type="Gene3D" id="2.40.50.100">
    <property type="match status" value="1"/>
</dbReference>
<feature type="region of interest" description="Disordered" evidence="11">
    <location>
        <begin position="95"/>
        <end position="115"/>
    </location>
</feature>
<evidence type="ECO:0000256" key="6">
    <source>
        <dbReference type="ARBA" id="ARBA00022679"/>
    </source>
</evidence>
<protein>
    <recommendedName>
        <fullName evidence="10">Dihydrolipoamide acetyltransferase component of pyruvate dehydrogenase complex</fullName>
        <ecNumber evidence="10">2.3.1.-</ecNumber>
    </recommendedName>
</protein>
<dbReference type="InterPro" id="IPR050743">
    <property type="entry name" value="2-oxoacid_DH_E2_comp"/>
</dbReference>
<dbReference type="Pfam" id="PF00364">
    <property type="entry name" value="Biotin_lipoyl"/>
    <property type="match status" value="1"/>
</dbReference>
<evidence type="ECO:0000313" key="14">
    <source>
        <dbReference type="EMBL" id="PLW75626.1"/>
    </source>
</evidence>
<keyword evidence="7 10" id="KW-0450">Lipoyl</keyword>
<dbReference type="InterPro" id="IPR036625">
    <property type="entry name" value="E3-bd_dom_sf"/>
</dbReference>
<dbReference type="OrthoDB" id="9805770at2"/>
<dbReference type="InterPro" id="IPR000089">
    <property type="entry name" value="Biotin_lipoyl"/>
</dbReference>
<dbReference type="SUPFAM" id="SSF47005">
    <property type="entry name" value="Peripheral subunit-binding domain of 2-oxo acid dehydrogenase complex"/>
    <property type="match status" value="1"/>
</dbReference>
<evidence type="ECO:0000313" key="15">
    <source>
        <dbReference type="Proteomes" id="UP000234881"/>
    </source>
</evidence>
<evidence type="ECO:0000256" key="3">
    <source>
        <dbReference type="ARBA" id="ARBA00005145"/>
    </source>
</evidence>
<comment type="caution">
    <text evidence="14">The sequence shown here is derived from an EMBL/GenBank/DDBJ whole genome shotgun (WGS) entry which is preliminary data.</text>
</comment>
<gene>
    <name evidence="14" type="ORF">C0081_18420</name>
</gene>
<organism evidence="14 15">
    <name type="scientific">Cohaesibacter celericrescens</name>
    <dbReference type="NCBI Taxonomy" id="2067669"/>
    <lineage>
        <taxon>Bacteria</taxon>
        <taxon>Pseudomonadati</taxon>
        <taxon>Pseudomonadota</taxon>
        <taxon>Alphaproteobacteria</taxon>
        <taxon>Hyphomicrobiales</taxon>
        <taxon>Cohaesibacteraceae</taxon>
    </lineage>
</organism>
<dbReference type="SUPFAM" id="SSF52777">
    <property type="entry name" value="CoA-dependent acyltransferases"/>
    <property type="match status" value="1"/>
</dbReference>